<dbReference type="GO" id="GO:0080162">
    <property type="term" value="P:endoplasmic reticulum to cytosol auxin transport"/>
    <property type="evidence" value="ECO:0007669"/>
    <property type="project" value="InterPro"/>
</dbReference>
<dbReference type="EMBL" id="JAAGAX010000015">
    <property type="protein sequence ID" value="KAF2291665.1"/>
    <property type="molecule type" value="Genomic_DNA"/>
</dbReference>
<reference evidence="11 12" key="1">
    <citation type="journal article" date="2020" name="Mol. Plant">
        <title>The Chromosome-Based Rubber Tree Genome Provides New Insights into Spurge Genome Evolution and Rubber Biosynthesis.</title>
        <authorList>
            <person name="Liu J."/>
            <person name="Shi C."/>
            <person name="Shi C.C."/>
            <person name="Li W."/>
            <person name="Zhang Q.J."/>
            <person name="Zhang Y."/>
            <person name="Li K."/>
            <person name="Lu H.F."/>
            <person name="Shi C."/>
            <person name="Zhu S.T."/>
            <person name="Xiao Z.Y."/>
            <person name="Nan H."/>
            <person name="Yue Y."/>
            <person name="Zhu X.G."/>
            <person name="Wu Y."/>
            <person name="Hong X.N."/>
            <person name="Fan G.Y."/>
            <person name="Tong Y."/>
            <person name="Zhang D."/>
            <person name="Mao C.L."/>
            <person name="Liu Y.L."/>
            <person name="Hao S.J."/>
            <person name="Liu W.Q."/>
            <person name="Lv M.Q."/>
            <person name="Zhang H.B."/>
            <person name="Liu Y."/>
            <person name="Hu-Tang G.R."/>
            <person name="Wang J.P."/>
            <person name="Wang J.H."/>
            <person name="Sun Y.H."/>
            <person name="Ni S.B."/>
            <person name="Chen W.B."/>
            <person name="Zhang X.C."/>
            <person name="Jiao Y.N."/>
            <person name="Eichler E.E."/>
            <person name="Li G.H."/>
            <person name="Liu X."/>
            <person name="Gao L.Z."/>
        </authorList>
    </citation>
    <scope>NUCLEOTIDE SEQUENCE [LARGE SCALE GENOMIC DNA]</scope>
    <source>
        <strain evidence="12">cv. GT1</strain>
        <tissue evidence="11">Leaf</tissue>
    </source>
</reference>
<keyword evidence="7" id="KW-0927">Auxin signaling pathway</keyword>
<organism evidence="11 12">
    <name type="scientific">Hevea brasiliensis</name>
    <name type="common">Para rubber tree</name>
    <name type="synonym">Siphonia brasiliensis</name>
    <dbReference type="NCBI Taxonomy" id="3981"/>
    <lineage>
        <taxon>Eukaryota</taxon>
        <taxon>Viridiplantae</taxon>
        <taxon>Streptophyta</taxon>
        <taxon>Embryophyta</taxon>
        <taxon>Tracheophyta</taxon>
        <taxon>Spermatophyta</taxon>
        <taxon>Magnoliopsida</taxon>
        <taxon>eudicotyledons</taxon>
        <taxon>Gunneridae</taxon>
        <taxon>Pentapetalae</taxon>
        <taxon>rosids</taxon>
        <taxon>fabids</taxon>
        <taxon>Malpighiales</taxon>
        <taxon>Euphorbiaceae</taxon>
        <taxon>Crotonoideae</taxon>
        <taxon>Micrandreae</taxon>
        <taxon>Hevea</taxon>
    </lineage>
</organism>
<evidence type="ECO:0000256" key="1">
    <source>
        <dbReference type="ARBA" id="ARBA00004477"/>
    </source>
</evidence>
<keyword evidence="6 10" id="KW-0472">Membrane</keyword>
<dbReference type="Proteomes" id="UP000467840">
    <property type="component" value="Chromosome 2"/>
</dbReference>
<dbReference type="PANTHER" id="PTHR31651">
    <property type="match status" value="1"/>
</dbReference>
<keyword evidence="5 10" id="KW-1133">Transmembrane helix</keyword>
<dbReference type="Pfam" id="PF03547">
    <property type="entry name" value="Mem_trans"/>
    <property type="match status" value="1"/>
</dbReference>
<evidence type="ECO:0000313" key="11">
    <source>
        <dbReference type="EMBL" id="KAF2291665.1"/>
    </source>
</evidence>
<evidence type="ECO:0000256" key="7">
    <source>
        <dbReference type="ARBA" id="ARBA00023294"/>
    </source>
</evidence>
<accession>A0A6A6KU13</accession>
<feature type="transmembrane region" description="Helical" evidence="10">
    <location>
        <begin position="126"/>
        <end position="148"/>
    </location>
</feature>
<dbReference type="PANTHER" id="PTHR31651:SF6">
    <property type="entry name" value="PROTEIN PIN-LIKES 1-LIKE"/>
    <property type="match status" value="1"/>
</dbReference>
<evidence type="ECO:0000313" key="12">
    <source>
        <dbReference type="Proteomes" id="UP000467840"/>
    </source>
</evidence>
<dbReference type="AlphaFoldDB" id="A0A6A6KU13"/>
<evidence type="ECO:0000256" key="10">
    <source>
        <dbReference type="SAM" id="Phobius"/>
    </source>
</evidence>
<dbReference type="InterPro" id="IPR004776">
    <property type="entry name" value="Mem_transp_PIN-like"/>
</dbReference>
<keyword evidence="12" id="KW-1185">Reference proteome</keyword>
<evidence type="ECO:0000256" key="5">
    <source>
        <dbReference type="ARBA" id="ARBA00022989"/>
    </source>
</evidence>
<evidence type="ECO:0000256" key="3">
    <source>
        <dbReference type="ARBA" id="ARBA00022692"/>
    </source>
</evidence>
<feature type="transmembrane region" description="Helical" evidence="10">
    <location>
        <begin position="6"/>
        <end position="29"/>
    </location>
</feature>
<evidence type="ECO:0000256" key="2">
    <source>
        <dbReference type="ARBA" id="ARBA00022448"/>
    </source>
</evidence>
<name>A0A6A6KU13_HEVBR</name>
<keyword evidence="4" id="KW-0256">Endoplasmic reticulum</keyword>
<evidence type="ECO:0000256" key="4">
    <source>
        <dbReference type="ARBA" id="ARBA00022824"/>
    </source>
</evidence>
<dbReference type="GO" id="GO:0005789">
    <property type="term" value="C:endoplasmic reticulum membrane"/>
    <property type="evidence" value="ECO:0007669"/>
    <property type="project" value="UniProtKB-SubCell"/>
</dbReference>
<comment type="similarity">
    <text evidence="9">Belongs to the auxin efflux carrier (TC 2.A.69.2) family.</text>
</comment>
<feature type="transmembrane region" description="Helical" evidence="10">
    <location>
        <begin position="200"/>
        <end position="221"/>
    </location>
</feature>
<keyword evidence="2" id="KW-0813">Transport</keyword>
<protein>
    <submittedName>
        <fullName evidence="11">Uncharacterized protein</fullName>
    </submittedName>
</protein>
<dbReference type="GO" id="GO:0009734">
    <property type="term" value="P:auxin-activated signaling pathway"/>
    <property type="evidence" value="ECO:0007669"/>
    <property type="project" value="UniProtKB-KW"/>
</dbReference>
<evidence type="ECO:0000256" key="9">
    <source>
        <dbReference type="ARBA" id="ARBA00025752"/>
    </source>
</evidence>
<dbReference type="InterPro" id="IPR045033">
    <property type="entry name" value="PILS1/3/4/5/7"/>
</dbReference>
<keyword evidence="3 10" id="KW-0812">Transmembrane</keyword>
<comment type="function">
    <text evidence="8">Involved in cellular auxin homeostasis by regulating auxin metabolism. Regulates intracellular auxin accumulation at the endoplasmic reticulum and thus auxin availability for nuclear auxin signaling.</text>
</comment>
<gene>
    <name evidence="11" type="ORF">GH714_028004</name>
</gene>
<comment type="caution">
    <text evidence="11">The sequence shown here is derived from an EMBL/GenBank/DDBJ whole genome shotgun (WGS) entry which is preliminary data.</text>
</comment>
<proteinExistence type="inferred from homology"/>
<evidence type="ECO:0000256" key="6">
    <source>
        <dbReference type="ARBA" id="ARBA00023136"/>
    </source>
</evidence>
<sequence>MGLVDLLVVALISVLEVLLITGIGLSLALDRINLLGSTARHNLNNLGAVYKWAYVYFVMRIYADKSNAACTAIDDTNETQTFVESSMESVLLPSKDANGFSKTTYAGRVSYLQRAFQRIKNFTEKINLKMVFAPSTIAAIIEFIIGAVSPIRKLMIGDSAPLRVFDSSASLLGEATIPSMTLIVGANLHKGLKISGVSAWVIVGVIGMRYILMPLLGIGMVKAAHHFGMVGSIKEE</sequence>
<comment type="subcellular location">
    <subcellularLocation>
        <location evidence="1">Endoplasmic reticulum membrane</location>
        <topology evidence="1">Multi-pass membrane protein</topology>
    </subcellularLocation>
</comment>
<evidence type="ECO:0000256" key="8">
    <source>
        <dbReference type="ARBA" id="ARBA00025100"/>
    </source>
</evidence>